<dbReference type="AlphaFoldDB" id="M4B5R7"/>
<feature type="chain" id="PRO_5004048865" description="RxLR effector candidate protein" evidence="2">
    <location>
        <begin position="20"/>
        <end position="423"/>
    </location>
</feature>
<evidence type="ECO:0000313" key="5">
    <source>
        <dbReference type="EnsemblProtists" id="HpaP801617"/>
    </source>
</evidence>
<dbReference type="STRING" id="559515.M4B5R7"/>
<dbReference type="VEuPathDB" id="FungiDB:HpaG801617"/>
<keyword evidence="2" id="KW-0732">Signal</keyword>
<dbReference type="EMBL" id="JH598461">
    <property type="status" value="NOT_ANNOTATED_CDS"/>
    <property type="molecule type" value="Genomic_DNA"/>
</dbReference>
<proteinExistence type="predicted"/>
<dbReference type="InterPro" id="IPR009057">
    <property type="entry name" value="Homeodomain-like_sf"/>
</dbReference>
<feature type="domain" description="HTH myb-type" evidence="4">
    <location>
        <begin position="38"/>
        <end position="89"/>
    </location>
</feature>
<dbReference type="GO" id="GO:0005634">
    <property type="term" value="C:nucleus"/>
    <property type="evidence" value="ECO:0007669"/>
    <property type="project" value="TreeGrafter"/>
</dbReference>
<dbReference type="EnsemblProtists" id="HpaT801617">
    <property type="protein sequence ID" value="HpaP801617"/>
    <property type="gene ID" value="HpaG801617"/>
</dbReference>
<sequence length="423" mass="47802">MVHLATTTLVPLAMHVSTACTDFSHLPSRSPSHYSGDKRRAWTREDDAVVLGFVRDYGTKHWAKIGLLLPGRTPKQCRTRWLNFLDPNIDKAPWRADETKLILAAQDRLGNRWAEIAKMLPGRTDNAIKNHWYSTHRRRCRHAAKASDQSEEVRPQELSPMTTPERERVLVPLTTSALAATSMWVDTASTGLSIDSSTRFDSRRPIVLSPLRLSQRDMLMPMAKALPRTQLRADNGSLPLLYVAPRISSLLTMDSSWPQRGPGLPNHQSAWQELPRPLQRTHSEMFTRSGSIKVRVETLSAPQHPWEEKKRWTGKSRVDVLIRQGSPGHQRSNSADLFLDCVEMLNLDQDVCSTSCSSSVSIVTNETDDEGSDQQSLASPMDITSRNLFNKRAWQKVSWDHIDKEVKARSSEDFCTDYDASPV</sequence>
<dbReference type="InParanoid" id="M4B5R7"/>
<evidence type="ECO:0000256" key="1">
    <source>
        <dbReference type="SAM" id="MobiDB-lite"/>
    </source>
</evidence>
<evidence type="ECO:0000256" key="2">
    <source>
        <dbReference type="SAM" id="SignalP"/>
    </source>
</evidence>
<evidence type="ECO:0008006" key="7">
    <source>
        <dbReference type="Google" id="ProtNLM"/>
    </source>
</evidence>
<dbReference type="GO" id="GO:0000978">
    <property type="term" value="F:RNA polymerase II cis-regulatory region sequence-specific DNA binding"/>
    <property type="evidence" value="ECO:0007669"/>
    <property type="project" value="TreeGrafter"/>
</dbReference>
<dbReference type="SUPFAM" id="SSF46689">
    <property type="entry name" value="Homeodomain-like"/>
    <property type="match status" value="1"/>
</dbReference>
<keyword evidence="6" id="KW-1185">Reference proteome</keyword>
<dbReference type="Gene3D" id="1.10.10.60">
    <property type="entry name" value="Homeodomain-like"/>
    <property type="match status" value="2"/>
</dbReference>
<dbReference type="PANTHER" id="PTHR45614:SF274">
    <property type="entry name" value="MYB-LIKE DNA-BINDING PROTEIN"/>
    <property type="match status" value="1"/>
</dbReference>
<dbReference type="InterPro" id="IPR050560">
    <property type="entry name" value="MYB_TF"/>
</dbReference>
<dbReference type="GO" id="GO:0000981">
    <property type="term" value="F:DNA-binding transcription factor activity, RNA polymerase II-specific"/>
    <property type="evidence" value="ECO:0007669"/>
    <property type="project" value="TreeGrafter"/>
</dbReference>
<dbReference type="Proteomes" id="UP000011713">
    <property type="component" value="Unassembled WGS sequence"/>
</dbReference>
<name>M4B5R7_HYAAE</name>
<dbReference type="CDD" id="cd00167">
    <property type="entry name" value="SANT"/>
    <property type="match status" value="2"/>
</dbReference>
<accession>M4B5R7</accession>
<feature type="domain" description="Myb-like" evidence="3">
    <location>
        <begin position="34"/>
        <end position="85"/>
    </location>
</feature>
<protein>
    <recommendedName>
        <fullName evidence="7">RxLR effector candidate protein</fullName>
    </recommendedName>
</protein>
<dbReference type="HOGENOM" id="CLU_036465_0_0_1"/>
<feature type="signal peptide" evidence="2">
    <location>
        <begin position="1"/>
        <end position="19"/>
    </location>
</feature>
<evidence type="ECO:0000313" key="6">
    <source>
        <dbReference type="Proteomes" id="UP000011713"/>
    </source>
</evidence>
<reference evidence="5" key="2">
    <citation type="submission" date="2015-06" db="UniProtKB">
        <authorList>
            <consortium name="EnsemblProtists"/>
        </authorList>
    </citation>
    <scope>IDENTIFICATION</scope>
    <source>
        <strain evidence="5">Emoy2</strain>
    </source>
</reference>
<dbReference type="PROSITE" id="PS50090">
    <property type="entry name" value="MYB_LIKE"/>
    <property type="match status" value="2"/>
</dbReference>
<dbReference type="PANTHER" id="PTHR45614">
    <property type="entry name" value="MYB PROTEIN-RELATED"/>
    <property type="match status" value="1"/>
</dbReference>
<organism evidence="5 6">
    <name type="scientific">Hyaloperonospora arabidopsidis (strain Emoy2)</name>
    <name type="common">Downy mildew agent</name>
    <name type="synonym">Peronospora arabidopsidis</name>
    <dbReference type="NCBI Taxonomy" id="559515"/>
    <lineage>
        <taxon>Eukaryota</taxon>
        <taxon>Sar</taxon>
        <taxon>Stramenopiles</taxon>
        <taxon>Oomycota</taxon>
        <taxon>Peronosporomycetes</taxon>
        <taxon>Peronosporales</taxon>
        <taxon>Peronosporaceae</taxon>
        <taxon>Hyaloperonospora</taxon>
    </lineage>
</organism>
<dbReference type="SMART" id="SM00717">
    <property type="entry name" value="SANT"/>
    <property type="match status" value="2"/>
</dbReference>
<dbReference type="Pfam" id="PF00249">
    <property type="entry name" value="Myb_DNA-binding"/>
    <property type="match status" value="2"/>
</dbReference>
<evidence type="ECO:0000259" key="4">
    <source>
        <dbReference type="PROSITE" id="PS51294"/>
    </source>
</evidence>
<reference evidence="6" key="1">
    <citation type="journal article" date="2010" name="Science">
        <title>Signatures of adaptation to obligate biotrophy in the Hyaloperonospora arabidopsidis genome.</title>
        <authorList>
            <person name="Baxter L."/>
            <person name="Tripathy S."/>
            <person name="Ishaque N."/>
            <person name="Boot N."/>
            <person name="Cabral A."/>
            <person name="Kemen E."/>
            <person name="Thines M."/>
            <person name="Ah-Fong A."/>
            <person name="Anderson R."/>
            <person name="Badejoko W."/>
            <person name="Bittner-Eddy P."/>
            <person name="Boore J.L."/>
            <person name="Chibucos M.C."/>
            <person name="Coates M."/>
            <person name="Dehal P."/>
            <person name="Delehaunty K."/>
            <person name="Dong S."/>
            <person name="Downton P."/>
            <person name="Dumas B."/>
            <person name="Fabro G."/>
            <person name="Fronick C."/>
            <person name="Fuerstenberg S.I."/>
            <person name="Fulton L."/>
            <person name="Gaulin E."/>
            <person name="Govers F."/>
            <person name="Hughes L."/>
            <person name="Humphray S."/>
            <person name="Jiang R.H."/>
            <person name="Judelson H."/>
            <person name="Kamoun S."/>
            <person name="Kyung K."/>
            <person name="Meijer H."/>
            <person name="Minx P."/>
            <person name="Morris P."/>
            <person name="Nelson J."/>
            <person name="Phuntumart V."/>
            <person name="Qutob D."/>
            <person name="Rehmany A."/>
            <person name="Rougon-Cardoso A."/>
            <person name="Ryden P."/>
            <person name="Torto-Alalibo T."/>
            <person name="Studholme D."/>
            <person name="Wang Y."/>
            <person name="Win J."/>
            <person name="Wood J."/>
            <person name="Clifton S.W."/>
            <person name="Rogers J."/>
            <person name="Van den Ackerveken G."/>
            <person name="Jones J.D."/>
            <person name="McDowell J.M."/>
            <person name="Beynon J."/>
            <person name="Tyler B.M."/>
        </authorList>
    </citation>
    <scope>NUCLEOTIDE SEQUENCE [LARGE SCALE GENOMIC DNA]</scope>
    <source>
        <strain evidence="6">Emoy2</strain>
    </source>
</reference>
<dbReference type="InterPro" id="IPR001005">
    <property type="entry name" value="SANT/Myb"/>
</dbReference>
<feature type="domain" description="HTH myb-type" evidence="4">
    <location>
        <begin position="91"/>
        <end position="140"/>
    </location>
</feature>
<dbReference type="InterPro" id="IPR017930">
    <property type="entry name" value="Myb_dom"/>
</dbReference>
<dbReference type="eggNOG" id="KOG0048">
    <property type="taxonomic scope" value="Eukaryota"/>
</dbReference>
<dbReference type="PROSITE" id="PS51294">
    <property type="entry name" value="HTH_MYB"/>
    <property type="match status" value="2"/>
</dbReference>
<dbReference type="OMA" id="QWWDHIG"/>
<feature type="domain" description="Myb-like" evidence="3">
    <location>
        <begin position="86"/>
        <end position="136"/>
    </location>
</feature>
<feature type="region of interest" description="Disordered" evidence="1">
    <location>
        <begin position="144"/>
        <end position="163"/>
    </location>
</feature>
<evidence type="ECO:0000259" key="3">
    <source>
        <dbReference type="PROSITE" id="PS50090"/>
    </source>
</evidence>